<reference evidence="2" key="2">
    <citation type="journal article" date="2023" name="IMA Fungus">
        <title>Comparative genomic study of the Penicillium genus elucidates a diverse pangenome and 15 lateral gene transfer events.</title>
        <authorList>
            <person name="Petersen C."/>
            <person name="Sorensen T."/>
            <person name="Nielsen M.R."/>
            <person name="Sondergaard T.E."/>
            <person name="Sorensen J.L."/>
            <person name="Fitzpatrick D.A."/>
            <person name="Frisvad J.C."/>
            <person name="Nielsen K.L."/>
        </authorList>
    </citation>
    <scope>NUCLEOTIDE SEQUENCE</scope>
    <source>
        <strain evidence="2">IBT 21472</strain>
    </source>
</reference>
<keyword evidence="3" id="KW-1185">Reference proteome</keyword>
<feature type="region of interest" description="Disordered" evidence="1">
    <location>
        <begin position="330"/>
        <end position="385"/>
    </location>
</feature>
<evidence type="ECO:0000313" key="3">
    <source>
        <dbReference type="Proteomes" id="UP001147746"/>
    </source>
</evidence>
<feature type="compositionally biased region" description="Polar residues" evidence="1">
    <location>
        <begin position="123"/>
        <end position="136"/>
    </location>
</feature>
<proteinExistence type="predicted"/>
<accession>A0A9W9UBQ5</accession>
<dbReference type="EMBL" id="JAPZBO010000001">
    <property type="protein sequence ID" value="KAJ5330606.1"/>
    <property type="molecule type" value="Genomic_DNA"/>
</dbReference>
<evidence type="ECO:0008006" key="4">
    <source>
        <dbReference type="Google" id="ProtNLM"/>
    </source>
</evidence>
<comment type="caution">
    <text evidence="2">The sequence shown here is derived from an EMBL/GenBank/DDBJ whole genome shotgun (WGS) entry which is preliminary data.</text>
</comment>
<gene>
    <name evidence="2" type="ORF">N7476_000389</name>
</gene>
<dbReference type="Proteomes" id="UP001147746">
    <property type="component" value="Unassembled WGS sequence"/>
</dbReference>
<feature type="region of interest" description="Disordered" evidence="1">
    <location>
        <begin position="676"/>
        <end position="696"/>
    </location>
</feature>
<evidence type="ECO:0000313" key="2">
    <source>
        <dbReference type="EMBL" id="KAJ5330606.1"/>
    </source>
</evidence>
<feature type="compositionally biased region" description="Polar residues" evidence="1">
    <location>
        <begin position="452"/>
        <end position="463"/>
    </location>
</feature>
<feature type="compositionally biased region" description="Polar residues" evidence="1">
    <location>
        <begin position="401"/>
        <end position="412"/>
    </location>
</feature>
<feature type="compositionally biased region" description="Polar residues" evidence="1">
    <location>
        <begin position="558"/>
        <end position="568"/>
    </location>
</feature>
<protein>
    <recommendedName>
        <fullName evidence="4">Protamine P1</fullName>
    </recommendedName>
</protein>
<feature type="compositionally biased region" description="Polar residues" evidence="1">
    <location>
        <begin position="218"/>
        <end position="259"/>
    </location>
</feature>
<sequence>MPFPQPVSPITIESCSLATSDINPDDLLGSDDELDDAALAAKYRRIEKLAESYLRGQPLFLLSASLRGPFDDGWKNPWTKKRKVAADLDSRTVGSDSRVRDAEPVVQETDPSRPKYRDDLATSRPSVDTSLAETSTVVSAQHPKSSFIIGSARKRPFQKVETDQQNRAPRLSAKKLRNVSSINTAADDVTFVKNDTNQWLRKDRKPMNFGRFEPPSSPTSKIASRQADITSRTGISRSVGSKTSNSPALPTPNISTTPGNLDPGATSRALPRSAQTIVSSTYQAPVVANSSLQNDQISSKENGHAATSFRVVNSSSQLPRFEYRRWHQDSSLQVHSKSPGKKLTEAPQSAETIEVQDGDTIVPDAPEPAVKPSNDGSAKEANRSILRSKDLRFADAEKLESTATYPQVPTEHNSYEDFPSAQEIPPPPGVSDRMPSLHSTAMPKTDTEHTGDNSPDTQLSTQAALLHAQKSFQDDLESPEQGQGNTPAQPRPQSPSGDDSVLLAQETPFYRPSAADKSLPRSSRQTFRDRTQAMSTQCMIDAATPFTFSTEKKAQAYRPTSPQESNPQELGIPQSECRSQKGSPPFAENVCVTALSRAGNSSPHDVVHPSEQAPVNPSTTQGTALPFDLSGDTPATAQDGQGGLQGGDGFPLSQAIDDLGSWLGQSVDFLKEIQPASQHGRMGKSSQNIHSCASRP</sequence>
<feature type="compositionally biased region" description="Gly residues" evidence="1">
    <location>
        <begin position="640"/>
        <end position="649"/>
    </location>
</feature>
<evidence type="ECO:0000256" key="1">
    <source>
        <dbReference type="SAM" id="MobiDB-lite"/>
    </source>
</evidence>
<organism evidence="2 3">
    <name type="scientific">Penicillium atrosanguineum</name>
    <dbReference type="NCBI Taxonomy" id="1132637"/>
    <lineage>
        <taxon>Eukaryota</taxon>
        <taxon>Fungi</taxon>
        <taxon>Dikarya</taxon>
        <taxon>Ascomycota</taxon>
        <taxon>Pezizomycotina</taxon>
        <taxon>Eurotiomycetes</taxon>
        <taxon>Eurotiomycetidae</taxon>
        <taxon>Eurotiales</taxon>
        <taxon>Aspergillaceae</taxon>
        <taxon>Penicillium</taxon>
    </lineage>
</organism>
<feature type="region of interest" description="Disordered" evidence="1">
    <location>
        <begin position="397"/>
        <end position="538"/>
    </location>
</feature>
<feature type="compositionally biased region" description="Basic and acidic residues" evidence="1">
    <location>
        <begin position="110"/>
        <end position="121"/>
    </location>
</feature>
<feature type="compositionally biased region" description="Polar residues" evidence="1">
    <location>
        <begin position="684"/>
        <end position="696"/>
    </location>
</feature>
<name>A0A9W9UBQ5_9EURO</name>
<feature type="region of interest" description="Disordered" evidence="1">
    <location>
        <begin position="550"/>
        <end position="652"/>
    </location>
</feature>
<dbReference type="AlphaFoldDB" id="A0A9W9UBQ5"/>
<feature type="compositionally biased region" description="Polar residues" evidence="1">
    <location>
        <begin position="613"/>
        <end position="623"/>
    </location>
</feature>
<reference evidence="2" key="1">
    <citation type="submission" date="2022-12" db="EMBL/GenBank/DDBJ databases">
        <authorList>
            <person name="Petersen C."/>
        </authorList>
    </citation>
    <scope>NUCLEOTIDE SEQUENCE</scope>
    <source>
        <strain evidence="2">IBT 21472</strain>
    </source>
</reference>
<feature type="region of interest" description="Disordered" evidence="1">
    <location>
        <begin position="206"/>
        <end position="267"/>
    </location>
</feature>
<feature type="region of interest" description="Disordered" evidence="1">
    <location>
        <begin position="89"/>
        <end position="136"/>
    </location>
</feature>